<dbReference type="Proteomes" id="UP000182635">
    <property type="component" value="Unassembled WGS sequence"/>
</dbReference>
<organism evidence="1 2">
    <name type="scientific">Ligilactobacillus ruminis DSM 20403 = NBRC 102161</name>
    <dbReference type="NCBI Taxonomy" id="1423798"/>
    <lineage>
        <taxon>Bacteria</taxon>
        <taxon>Bacillati</taxon>
        <taxon>Bacillota</taxon>
        <taxon>Bacilli</taxon>
        <taxon>Lactobacillales</taxon>
        <taxon>Lactobacillaceae</taxon>
        <taxon>Ligilactobacillus</taxon>
    </lineage>
</organism>
<sequence length="194" mass="22238">MLLVKYVNEAYDFVNHAWSKGKIQKLIAPLEGLAYCTTVKGFKEVGLGVQPEESNYFNFFYPKGRFHDSLYGDDFPAEDLVSDCICEAVKQYIEGANSEFHVPFVRILIDLMSNPRFTYLGDGETEKKYVHVIPDDDNAYLLALKGEFLAKFHFGSKSDADDEYRAEFTSEEIDEMRKMSDLAIDWSKVNYESA</sequence>
<accession>A0A1I2QB94</accession>
<dbReference type="EMBL" id="FOPI01000007">
    <property type="protein sequence ID" value="SFG24913.1"/>
    <property type="molecule type" value="Genomic_DNA"/>
</dbReference>
<protein>
    <submittedName>
        <fullName evidence="1">Uncharacterized protein</fullName>
    </submittedName>
</protein>
<name>A0A1I2QB94_9LACO</name>
<evidence type="ECO:0000313" key="2">
    <source>
        <dbReference type="Proteomes" id="UP000182635"/>
    </source>
</evidence>
<proteinExistence type="predicted"/>
<gene>
    <name evidence="1" type="ORF">SAMN02910432_00541</name>
</gene>
<evidence type="ECO:0000313" key="1">
    <source>
        <dbReference type="EMBL" id="SFG24913.1"/>
    </source>
</evidence>
<reference evidence="2" key="1">
    <citation type="submission" date="2016-10" db="EMBL/GenBank/DDBJ databases">
        <authorList>
            <person name="Varghese N."/>
            <person name="Submissions S."/>
        </authorList>
    </citation>
    <scope>NUCLEOTIDE SEQUENCE [LARGE SCALE GENOMIC DNA]</scope>
    <source>
        <strain evidence="2">DSM 20403</strain>
    </source>
</reference>
<dbReference type="AlphaFoldDB" id="A0A1I2QB94"/>